<organism evidence="2 3">
    <name type="scientific">Aquabacterium olei</name>
    <dbReference type="NCBI Taxonomy" id="1296669"/>
    <lineage>
        <taxon>Bacteria</taxon>
        <taxon>Pseudomonadati</taxon>
        <taxon>Pseudomonadota</taxon>
        <taxon>Betaproteobacteria</taxon>
        <taxon>Burkholderiales</taxon>
        <taxon>Aquabacterium</taxon>
    </lineage>
</organism>
<evidence type="ECO:0000313" key="2">
    <source>
        <dbReference type="EMBL" id="AWI55129.1"/>
    </source>
</evidence>
<dbReference type="OrthoDB" id="5295180at2"/>
<proteinExistence type="predicted"/>
<dbReference type="AlphaFoldDB" id="A0A2U8FVN1"/>
<feature type="compositionally biased region" description="Polar residues" evidence="1">
    <location>
        <begin position="31"/>
        <end position="40"/>
    </location>
</feature>
<protein>
    <submittedName>
        <fullName evidence="2">Uncharacterized protein</fullName>
    </submittedName>
</protein>
<reference evidence="2 3" key="1">
    <citation type="submission" date="2018-05" db="EMBL/GenBank/DDBJ databases">
        <title>complete genome sequence of Aquabacterium olei NBRC 110486.</title>
        <authorList>
            <person name="Tang B."/>
            <person name="Chang J."/>
            <person name="Zhang L."/>
            <person name="Yang H."/>
        </authorList>
    </citation>
    <scope>NUCLEOTIDE SEQUENCE [LARGE SCALE GENOMIC DNA]</scope>
    <source>
        <strain evidence="2 3">NBRC 110486</strain>
    </source>
</reference>
<name>A0A2U8FVN1_9BURK</name>
<dbReference type="EMBL" id="CP029210">
    <property type="protein sequence ID" value="AWI55129.1"/>
    <property type="molecule type" value="Genomic_DNA"/>
</dbReference>
<evidence type="ECO:0000256" key="1">
    <source>
        <dbReference type="SAM" id="MobiDB-lite"/>
    </source>
</evidence>
<accession>A0A2U8FVN1</accession>
<evidence type="ECO:0000313" key="3">
    <source>
        <dbReference type="Proteomes" id="UP000244892"/>
    </source>
</evidence>
<dbReference type="Proteomes" id="UP000244892">
    <property type="component" value="Chromosome"/>
</dbReference>
<feature type="region of interest" description="Disordered" evidence="1">
    <location>
        <begin position="29"/>
        <end position="60"/>
    </location>
</feature>
<sequence>MVIGGPLAVVVASLFTVGIAVKNVDPVLDTSKGQVSSTNELPAVKARNHAAEGSTQPAER</sequence>
<dbReference type="KEGG" id="aon:DEH84_06530"/>
<gene>
    <name evidence="2" type="ORF">DEH84_06530</name>
</gene>
<keyword evidence="3" id="KW-1185">Reference proteome</keyword>